<comment type="similarity">
    <text evidence="9">Belongs to the drug/metabolite transporter (DMT) superfamily. Small multidrug resistance (SMR) (TC 2.A.7.1) family.</text>
</comment>
<keyword evidence="8 11" id="KW-0472">Membrane</keyword>
<protein>
    <recommendedName>
        <fullName evidence="3">Spermidine export protein MdtJ</fullName>
    </recommendedName>
</protein>
<feature type="transmembrane region" description="Helical" evidence="11">
    <location>
        <begin position="93"/>
        <end position="112"/>
    </location>
</feature>
<evidence type="ECO:0000256" key="8">
    <source>
        <dbReference type="ARBA" id="ARBA00023136"/>
    </source>
</evidence>
<evidence type="ECO:0000256" key="5">
    <source>
        <dbReference type="ARBA" id="ARBA00022519"/>
    </source>
</evidence>
<dbReference type="InterPro" id="IPR000390">
    <property type="entry name" value="Small_drug/metabolite_transptr"/>
</dbReference>
<evidence type="ECO:0000256" key="7">
    <source>
        <dbReference type="ARBA" id="ARBA00022989"/>
    </source>
</evidence>
<evidence type="ECO:0000256" key="6">
    <source>
        <dbReference type="ARBA" id="ARBA00022692"/>
    </source>
</evidence>
<dbReference type="Pfam" id="PF00893">
    <property type="entry name" value="Multi_Drug_Res"/>
    <property type="match status" value="1"/>
</dbReference>
<dbReference type="SUPFAM" id="SSF103481">
    <property type="entry name" value="Multidrug resistance efflux transporter EmrE"/>
    <property type="match status" value="1"/>
</dbReference>
<dbReference type="InterPro" id="IPR045324">
    <property type="entry name" value="Small_multidrug_res"/>
</dbReference>
<evidence type="ECO:0000256" key="4">
    <source>
        <dbReference type="ARBA" id="ARBA00022475"/>
    </source>
</evidence>
<dbReference type="InterPro" id="IPR037185">
    <property type="entry name" value="EmrE-like"/>
</dbReference>
<keyword evidence="13" id="KW-1185">Reference proteome</keyword>
<keyword evidence="5" id="KW-0997">Cell inner membrane</keyword>
<evidence type="ECO:0000256" key="9">
    <source>
        <dbReference type="RuleBase" id="RU003942"/>
    </source>
</evidence>
<dbReference type="GO" id="GO:0015297">
    <property type="term" value="F:antiporter activity"/>
    <property type="evidence" value="ECO:0007669"/>
    <property type="project" value="TreeGrafter"/>
</dbReference>
<evidence type="ECO:0000313" key="12">
    <source>
        <dbReference type="EMBL" id="RDU68418.1"/>
    </source>
</evidence>
<organism evidence="12 13">
    <name type="scientific">Helicobacter equorum</name>
    <dbReference type="NCBI Taxonomy" id="361872"/>
    <lineage>
        <taxon>Bacteria</taxon>
        <taxon>Pseudomonadati</taxon>
        <taxon>Campylobacterota</taxon>
        <taxon>Epsilonproteobacteria</taxon>
        <taxon>Campylobacterales</taxon>
        <taxon>Helicobacteraceae</taxon>
        <taxon>Helicobacter</taxon>
    </lineage>
</organism>
<feature type="transmembrane region" description="Helical" evidence="11">
    <location>
        <begin position="70"/>
        <end position="87"/>
    </location>
</feature>
<dbReference type="EMBL" id="NXLT01000001">
    <property type="protein sequence ID" value="RDU68418.1"/>
    <property type="molecule type" value="Genomic_DNA"/>
</dbReference>
<feature type="region of interest" description="Disordered" evidence="10">
    <location>
        <begin position="125"/>
        <end position="144"/>
    </location>
</feature>
<dbReference type="GO" id="GO:0031460">
    <property type="term" value="P:glycine betaine transport"/>
    <property type="evidence" value="ECO:0007669"/>
    <property type="project" value="TreeGrafter"/>
</dbReference>
<name>A0A3D8IT07_9HELI</name>
<dbReference type="AlphaFoldDB" id="A0A3D8IT07"/>
<dbReference type="Gene3D" id="1.10.3730.20">
    <property type="match status" value="1"/>
</dbReference>
<evidence type="ECO:0000256" key="11">
    <source>
        <dbReference type="SAM" id="Phobius"/>
    </source>
</evidence>
<dbReference type="GO" id="GO:1903711">
    <property type="term" value="P:spermidine transmembrane transport"/>
    <property type="evidence" value="ECO:0007669"/>
    <property type="project" value="TreeGrafter"/>
</dbReference>
<accession>A0A3D8IT07</accession>
<evidence type="ECO:0000256" key="2">
    <source>
        <dbReference type="ARBA" id="ARBA00011358"/>
    </source>
</evidence>
<evidence type="ECO:0000313" key="13">
    <source>
        <dbReference type="Proteomes" id="UP000256514"/>
    </source>
</evidence>
<comment type="caution">
    <text evidence="12">The sequence shown here is derived from an EMBL/GenBank/DDBJ whole genome shotgun (WGS) entry which is preliminary data.</text>
</comment>
<dbReference type="PANTHER" id="PTHR30561:SF2">
    <property type="entry name" value="SPERMIDINE EXPORT PROTEIN MDTJ"/>
    <property type="match status" value="1"/>
</dbReference>
<evidence type="ECO:0000256" key="10">
    <source>
        <dbReference type="SAM" id="MobiDB-lite"/>
    </source>
</evidence>
<dbReference type="OrthoDB" id="5325642at2"/>
<dbReference type="RefSeq" id="WP_115570372.1">
    <property type="nucleotide sequence ID" value="NZ_NXLT01000001.1"/>
</dbReference>
<feature type="transmembrane region" description="Helical" evidence="11">
    <location>
        <begin position="12"/>
        <end position="35"/>
    </location>
</feature>
<reference evidence="12 13" key="1">
    <citation type="submission" date="2018-04" db="EMBL/GenBank/DDBJ databases">
        <title>Novel Campyloabacter and Helicobacter Species and Strains.</title>
        <authorList>
            <person name="Mannion A.J."/>
            <person name="Shen Z."/>
            <person name="Fox J.G."/>
        </authorList>
    </citation>
    <scope>NUCLEOTIDE SEQUENCE [LARGE SCALE GENOMIC DNA]</scope>
    <source>
        <strain evidence="12 13">MIT 12-6600</strain>
    </source>
</reference>
<evidence type="ECO:0000256" key="1">
    <source>
        <dbReference type="ARBA" id="ARBA00004429"/>
    </source>
</evidence>
<dbReference type="GO" id="GO:0015220">
    <property type="term" value="F:choline transmembrane transporter activity"/>
    <property type="evidence" value="ECO:0007669"/>
    <property type="project" value="TreeGrafter"/>
</dbReference>
<dbReference type="PANTHER" id="PTHR30561">
    <property type="entry name" value="SMR FAMILY PROTON-DEPENDENT DRUG EFFLUX TRANSPORTER SUGE"/>
    <property type="match status" value="1"/>
</dbReference>
<keyword evidence="4" id="KW-1003">Cell membrane</keyword>
<feature type="transmembrane region" description="Helical" evidence="11">
    <location>
        <begin position="41"/>
        <end position="63"/>
    </location>
</feature>
<comment type="subcellular location">
    <subcellularLocation>
        <location evidence="1">Cell inner membrane</location>
        <topology evidence="1">Multi-pass membrane protein</topology>
    </subcellularLocation>
    <subcellularLocation>
        <location evidence="9">Cell membrane</location>
        <topology evidence="9">Multi-pass membrane protein</topology>
    </subcellularLocation>
</comment>
<proteinExistence type="inferred from homology"/>
<evidence type="ECO:0000256" key="3">
    <source>
        <dbReference type="ARBA" id="ARBA00021112"/>
    </source>
</evidence>
<dbReference type="GO" id="GO:0015199">
    <property type="term" value="F:amino-acid betaine transmembrane transporter activity"/>
    <property type="evidence" value="ECO:0007669"/>
    <property type="project" value="TreeGrafter"/>
</dbReference>
<comment type="subunit">
    <text evidence="2">Forms a complex with MdtI.</text>
</comment>
<gene>
    <name evidence="12" type="ORF">CQA54_01015</name>
</gene>
<dbReference type="GO" id="GO:0005886">
    <property type="term" value="C:plasma membrane"/>
    <property type="evidence" value="ECO:0007669"/>
    <property type="project" value="UniProtKB-SubCell"/>
</dbReference>
<dbReference type="Proteomes" id="UP000256514">
    <property type="component" value="Unassembled WGS sequence"/>
</dbReference>
<sequence>MNDNNILQKRIISWIFLMGAIMLEVIGVSMLKAIANPIVGNIVMIVFVNLSYVLMAFALLGIALGVAYSVWEILGLVGIIVVSFVFFEPELTTYQYVGIVLGFLGIVCVIMGEKHKDCESMQDSCDEESVPSVSSHNDTSHLKA</sequence>
<keyword evidence="7 11" id="KW-1133">Transmembrane helix</keyword>
<keyword evidence="6 9" id="KW-0812">Transmembrane</keyword>